<organism evidence="2 3">
    <name type="scientific">Eumeta variegata</name>
    <name type="common">Bagworm moth</name>
    <name type="synonym">Eumeta japonica</name>
    <dbReference type="NCBI Taxonomy" id="151549"/>
    <lineage>
        <taxon>Eukaryota</taxon>
        <taxon>Metazoa</taxon>
        <taxon>Ecdysozoa</taxon>
        <taxon>Arthropoda</taxon>
        <taxon>Hexapoda</taxon>
        <taxon>Insecta</taxon>
        <taxon>Pterygota</taxon>
        <taxon>Neoptera</taxon>
        <taxon>Endopterygota</taxon>
        <taxon>Lepidoptera</taxon>
        <taxon>Glossata</taxon>
        <taxon>Ditrysia</taxon>
        <taxon>Tineoidea</taxon>
        <taxon>Psychidae</taxon>
        <taxon>Oiketicinae</taxon>
        <taxon>Eumeta</taxon>
    </lineage>
</organism>
<dbReference type="AlphaFoldDB" id="A0A4C1WFI3"/>
<dbReference type="Proteomes" id="UP000299102">
    <property type="component" value="Unassembled WGS sequence"/>
</dbReference>
<protein>
    <submittedName>
        <fullName evidence="2">Uncharacterized protein</fullName>
    </submittedName>
</protein>
<proteinExistence type="predicted"/>
<dbReference type="EMBL" id="BGZK01000541">
    <property type="protein sequence ID" value="GBP49262.1"/>
    <property type="molecule type" value="Genomic_DNA"/>
</dbReference>
<name>A0A4C1WFI3_EUMVA</name>
<sequence length="122" mass="13990">MGKAMATPANRMSSNKKIRTNKTAIGSSARAALRNALSDLAEQIYPSINKDTPPFAQTNQSLFNSMELDILRRKRISRDEFIDEMVPQNFNQDPIMEQKKRKRNSSTNELKTNSYAKLWCTY</sequence>
<keyword evidence="3" id="KW-1185">Reference proteome</keyword>
<evidence type="ECO:0000313" key="3">
    <source>
        <dbReference type="Proteomes" id="UP000299102"/>
    </source>
</evidence>
<accession>A0A4C1WFI3</accession>
<gene>
    <name evidence="2" type="ORF">EVAR_102205_1</name>
</gene>
<evidence type="ECO:0000313" key="2">
    <source>
        <dbReference type="EMBL" id="GBP49262.1"/>
    </source>
</evidence>
<evidence type="ECO:0000256" key="1">
    <source>
        <dbReference type="SAM" id="MobiDB-lite"/>
    </source>
</evidence>
<feature type="region of interest" description="Disordered" evidence="1">
    <location>
        <begin position="1"/>
        <end position="23"/>
    </location>
</feature>
<reference evidence="2 3" key="1">
    <citation type="journal article" date="2019" name="Commun. Biol.">
        <title>The bagworm genome reveals a unique fibroin gene that provides high tensile strength.</title>
        <authorList>
            <person name="Kono N."/>
            <person name="Nakamura H."/>
            <person name="Ohtoshi R."/>
            <person name="Tomita M."/>
            <person name="Numata K."/>
            <person name="Arakawa K."/>
        </authorList>
    </citation>
    <scope>NUCLEOTIDE SEQUENCE [LARGE SCALE GENOMIC DNA]</scope>
</reference>
<comment type="caution">
    <text evidence="2">The sequence shown here is derived from an EMBL/GenBank/DDBJ whole genome shotgun (WGS) entry which is preliminary data.</text>
</comment>